<dbReference type="NCBIfam" id="TIGR04294">
    <property type="entry name" value="pre_pil_HX9DG"/>
    <property type="match status" value="1"/>
</dbReference>
<evidence type="ECO:0000313" key="3">
    <source>
        <dbReference type="Proteomes" id="UP000326837"/>
    </source>
</evidence>
<accession>A0A5K7XBE4</accession>
<dbReference type="SUPFAM" id="SSF54523">
    <property type="entry name" value="Pili subunits"/>
    <property type="match status" value="1"/>
</dbReference>
<feature type="domain" description="DUF1559" evidence="1">
    <location>
        <begin position="30"/>
        <end position="354"/>
    </location>
</feature>
<dbReference type="RefSeq" id="WP_152099518.1">
    <property type="nucleotide sequence ID" value="NZ_AP021861.1"/>
</dbReference>
<organism evidence="2 3">
    <name type="scientific">Lacipirellula parvula</name>
    <dbReference type="NCBI Taxonomy" id="2650471"/>
    <lineage>
        <taxon>Bacteria</taxon>
        <taxon>Pseudomonadati</taxon>
        <taxon>Planctomycetota</taxon>
        <taxon>Planctomycetia</taxon>
        <taxon>Pirellulales</taxon>
        <taxon>Lacipirellulaceae</taxon>
        <taxon>Lacipirellula</taxon>
    </lineage>
</organism>
<evidence type="ECO:0000313" key="2">
    <source>
        <dbReference type="EMBL" id="BBO33828.1"/>
    </source>
</evidence>
<dbReference type="NCBIfam" id="TIGR02532">
    <property type="entry name" value="IV_pilin_GFxxxE"/>
    <property type="match status" value="1"/>
</dbReference>
<dbReference type="InterPro" id="IPR027558">
    <property type="entry name" value="Pre_pil_HX9DG_C"/>
</dbReference>
<dbReference type="InterPro" id="IPR012902">
    <property type="entry name" value="N_methyl_site"/>
</dbReference>
<dbReference type="InterPro" id="IPR011453">
    <property type="entry name" value="DUF1559"/>
</dbReference>
<name>A0A5K7XBE4_9BACT</name>
<dbReference type="InterPro" id="IPR045584">
    <property type="entry name" value="Pilin-like"/>
</dbReference>
<dbReference type="Pfam" id="PF07596">
    <property type="entry name" value="SBP_bac_10"/>
    <property type="match status" value="1"/>
</dbReference>
<dbReference type="Pfam" id="PF07963">
    <property type="entry name" value="N_methyl"/>
    <property type="match status" value="1"/>
</dbReference>
<dbReference type="Gene3D" id="3.30.700.10">
    <property type="entry name" value="Glycoprotein, Type 4 Pilin"/>
    <property type="match status" value="1"/>
</dbReference>
<keyword evidence="3" id="KW-1185">Reference proteome</keyword>
<sequence length="374" mass="39674">MKRRGFTLVELLVVIAIIGVLVALLLPAVQAAREAARRSQCTNNLKQLGLALLNHESAKGRFPQNEQVVTKYSNGREEKRDLASHLVMMAPYIEAANLTNSVNLDPKSPVVPGDQLVNGVKLSQLPLASLACPTDHKTGVQSGEGLQDLLTLPGAGQLVAVTSYAGSLGAQIMGTFGNCNLHTSNLVPDGGALYDLDDDGEDWFNTTSNMVPACNGSGKGNTRADCSEPAHISGPFGRGNWAAKLREIEDGTSNTIAMGEIIPSWSGYQWVNGWTRSEGLWFATTAPLNLSTDPEVYKAASGGGRGGGGGSAVPQCRDWEKDFNAAMGFKSRHPGGVNFVYCDGSAHYLSEDVDYATYQRLGARSDGEAASLTN</sequence>
<dbReference type="PANTHER" id="PTHR30093:SF2">
    <property type="entry name" value="TYPE II SECRETION SYSTEM PROTEIN H"/>
    <property type="match status" value="1"/>
</dbReference>
<gene>
    <name evidence="2" type="ORF">PLANPX_3440</name>
</gene>
<evidence type="ECO:0000259" key="1">
    <source>
        <dbReference type="Pfam" id="PF07596"/>
    </source>
</evidence>
<protein>
    <recommendedName>
        <fullName evidence="1">DUF1559 domain-containing protein</fullName>
    </recommendedName>
</protein>
<proteinExistence type="predicted"/>
<dbReference type="Proteomes" id="UP000326837">
    <property type="component" value="Chromosome"/>
</dbReference>
<dbReference type="KEGG" id="lpav:PLANPX_3440"/>
<reference evidence="3" key="1">
    <citation type="submission" date="2019-10" db="EMBL/GenBank/DDBJ databases">
        <title>Lacipirellula parvula gen. nov., sp. nov., representing a lineage of planctomycetes widespread in freshwater anoxic habitats, and description of the family Lacipirellulaceae.</title>
        <authorList>
            <person name="Dedysh S.N."/>
            <person name="Kulichevskaya I.S."/>
            <person name="Beletsky A.V."/>
            <person name="Rakitin A.L."/>
            <person name="Mardanov A.V."/>
            <person name="Ivanova A.A."/>
            <person name="Saltykova V.X."/>
            <person name="Rijpstra W.I.C."/>
            <person name="Sinninghe Damste J.S."/>
            <person name="Ravin N.V."/>
        </authorList>
    </citation>
    <scope>NUCLEOTIDE SEQUENCE [LARGE SCALE GENOMIC DNA]</scope>
    <source>
        <strain evidence="3">PX69</strain>
    </source>
</reference>
<dbReference type="EMBL" id="AP021861">
    <property type="protein sequence ID" value="BBO33828.1"/>
    <property type="molecule type" value="Genomic_DNA"/>
</dbReference>
<dbReference type="AlphaFoldDB" id="A0A5K7XBE4"/>
<dbReference type="PROSITE" id="PS00409">
    <property type="entry name" value="PROKAR_NTER_METHYL"/>
    <property type="match status" value="1"/>
</dbReference>
<dbReference type="PANTHER" id="PTHR30093">
    <property type="entry name" value="GENERAL SECRETION PATHWAY PROTEIN G"/>
    <property type="match status" value="1"/>
</dbReference>